<sequence>MSLRTASHSAGPSKSGGAPTLTTLPLTPVAIDSPGKAYWLLLPPPLRLSGTCSTYSEVSQTFEDAKMAEKFESVPLSKQTLQRMAIDVGEEVEKSLIRLVKEIMDFSLCLDESTDQSDVSTTFEDFSIKISVEKEWGRAGQGRVPIRSGVCISASQTVLYLWRIDCGPPELSVETLGKVRSCFVVNNEVCLKEEKADKRLPELMTQGIGKVELEKVNPHLRGGRVENYLGKTTPITPDRDSNLDLPVLSSRAQHDKIKKKAPGSLERDSKLNLPVLGSLAQHDTTALANYATEAAVVSAWLKALLLQKTGLPMVFSSSFESQSACCITNQDMTSSLFAILSYIRSSGGTEQFQESTHGGCLHPIAPTSVEQIASALVSCRARLPRMRRSRIEKRSSLELFTSCLVSSFAITRPATHLFDRSAHALKTIMADVENK</sequence>
<protein>
    <submittedName>
        <fullName evidence="2">Uncharacterized protein</fullName>
    </submittedName>
</protein>
<feature type="compositionally biased region" description="Polar residues" evidence="1">
    <location>
        <begin position="1"/>
        <end position="12"/>
    </location>
</feature>
<reference evidence="2" key="1">
    <citation type="submission" date="2020-11" db="EMBL/GenBank/DDBJ databases">
        <authorList>
            <person name="Tran Van P."/>
        </authorList>
    </citation>
    <scope>NUCLEOTIDE SEQUENCE</scope>
</reference>
<evidence type="ECO:0000256" key="1">
    <source>
        <dbReference type="SAM" id="MobiDB-lite"/>
    </source>
</evidence>
<evidence type="ECO:0000313" key="2">
    <source>
        <dbReference type="EMBL" id="CAD7196070.1"/>
    </source>
</evidence>
<feature type="region of interest" description="Disordered" evidence="1">
    <location>
        <begin position="1"/>
        <end position="22"/>
    </location>
</feature>
<dbReference type="EMBL" id="OA564999">
    <property type="protein sequence ID" value="CAD7196070.1"/>
    <property type="molecule type" value="Genomic_DNA"/>
</dbReference>
<dbReference type="AlphaFoldDB" id="A0A7R8VCT9"/>
<name>A0A7R8VCT9_TIMDO</name>
<organism evidence="2">
    <name type="scientific">Timema douglasi</name>
    <name type="common">Walking stick</name>
    <dbReference type="NCBI Taxonomy" id="61478"/>
    <lineage>
        <taxon>Eukaryota</taxon>
        <taxon>Metazoa</taxon>
        <taxon>Ecdysozoa</taxon>
        <taxon>Arthropoda</taxon>
        <taxon>Hexapoda</taxon>
        <taxon>Insecta</taxon>
        <taxon>Pterygota</taxon>
        <taxon>Neoptera</taxon>
        <taxon>Polyneoptera</taxon>
        <taxon>Phasmatodea</taxon>
        <taxon>Timematodea</taxon>
        <taxon>Timematoidea</taxon>
        <taxon>Timematidae</taxon>
        <taxon>Timema</taxon>
    </lineage>
</organism>
<gene>
    <name evidence="2" type="ORF">TDIB3V08_LOCUS2427</name>
</gene>
<proteinExistence type="predicted"/>
<accession>A0A7R8VCT9</accession>